<dbReference type="InterPro" id="IPR038883">
    <property type="entry name" value="AN11006-like"/>
</dbReference>
<dbReference type="OrthoDB" id="3913421at2759"/>
<feature type="domain" description="DUF7730" evidence="2">
    <location>
        <begin position="156"/>
        <end position="341"/>
    </location>
</feature>
<reference evidence="3 4" key="1">
    <citation type="journal article" date="2016" name="Nat. Commun.">
        <title>Ectomycorrhizal ecology is imprinted in the genome of the dominant symbiotic fungus Cenococcum geophilum.</title>
        <authorList>
            <consortium name="DOE Joint Genome Institute"/>
            <person name="Peter M."/>
            <person name="Kohler A."/>
            <person name="Ohm R.A."/>
            <person name="Kuo A."/>
            <person name="Krutzmann J."/>
            <person name="Morin E."/>
            <person name="Arend M."/>
            <person name="Barry K.W."/>
            <person name="Binder M."/>
            <person name="Choi C."/>
            <person name="Clum A."/>
            <person name="Copeland A."/>
            <person name="Grisel N."/>
            <person name="Haridas S."/>
            <person name="Kipfer T."/>
            <person name="LaButti K."/>
            <person name="Lindquist E."/>
            <person name="Lipzen A."/>
            <person name="Maire R."/>
            <person name="Meier B."/>
            <person name="Mihaltcheva S."/>
            <person name="Molinier V."/>
            <person name="Murat C."/>
            <person name="Poggeler S."/>
            <person name="Quandt C.A."/>
            <person name="Sperisen C."/>
            <person name="Tritt A."/>
            <person name="Tisserant E."/>
            <person name="Crous P.W."/>
            <person name="Henrissat B."/>
            <person name="Nehls U."/>
            <person name="Egli S."/>
            <person name="Spatafora J.W."/>
            <person name="Grigoriev I.V."/>
            <person name="Martin F.M."/>
        </authorList>
    </citation>
    <scope>NUCLEOTIDE SEQUENCE [LARGE SCALE GENOMIC DNA]</scope>
    <source>
        <strain evidence="3 4">CBS 459.81</strain>
    </source>
</reference>
<evidence type="ECO:0000313" key="4">
    <source>
        <dbReference type="Proteomes" id="UP000250266"/>
    </source>
</evidence>
<sequence length="439" mass="49246">MSSNWIAHTVSTTPLPITSDDLTTVSQSRIDDYYHKVHAHLFYGIDKVGGTLPAEIQERLSGCAPQDVSAVLERAIVVGSVMDSGWLEDYFRVTEVTSLLMDGYPKGCLGQWRKLRDAAAGRKEVESTAGRRGENRSNSSVKRDSNVTEKPFRLLGLPEEIREKVYRLVLGFDSLTVSDWSVGSVPSALVRRTEYDVPFPDTSNTRRTTYIILTSNPRLGTELNLLLANRQIHREAAKVLYDCELRFRGTAASTLAFLHDHSRKLALMTKMSLRFTTGAKVPFLGCATATVSRPPPTPKSNVEVWGKIFDMIVRGAAGLQDLELVLDKQFWERAPWQEGPHAVLDAAVLCQPGMSRKDPGVRNFLQDVARLSGVNFRLAIAGAESEQARRDFRKELEARMCERMRKRPYLAVGNTACVCRKRLLNEACAWERDNKRCRT</sequence>
<evidence type="ECO:0000313" key="3">
    <source>
        <dbReference type="EMBL" id="OCK82964.1"/>
    </source>
</evidence>
<feature type="region of interest" description="Disordered" evidence="1">
    <location>
        <begin position="123"/>
        <end position="145"/>
    </location>
</feature>
<dbReference type="InterPro" id="IPR056632">
    <property type="entry name" value="DUF7730"/>
</dbReference>
<evidence type="ECO:0000256" key="1">
    <source>
        <dbReference type="SAM" id="MobiDB-lite"/>
    </source>
</evidence>
<gene>
    <name evidence="3" type="ORF">K432DRAFT_402428</name>
</gene>
<dbReference type="Proteomes" id="UP000250266">
    <property type="component" value="Unassembled WGS sequence"/>
</dbReference>
<accession>A0A8E2JHN7</accession>
<dbReference type="PANTHER" id="PTHR42085:SF4">
    <property type="entry name" value="F-BOX DOMAIN-CONTAINING PROTEIN"/>
    <property type="match status" value="1"/>
</dbReference>
<dbReference type="AlphaFoldDB" id="A0A8E2JHN7"/>
<proteinExistence type="predicted"/>
<organism evidence="3 4">
    <name type="scientific">Lepidopterella palustris CBS 459.81</name>
    <dbReference type="NCBI Taxonomy" id="1314670"/>
    <lineage>
        <taxon>Eukaryota</taxon>
        <taxon>Fungi</taxon>
        <taxon>Dikarya</taxon>
        <taxon>Ascomycota</taxon>
        <taxon>Pezizomycotina</taxon>
        <taxon>Dothideomycetes</taxon>
        <taxon>Pleosporomycetidae</taxon>
        <taxon>Mytilinidiales</taxon>
        <taxon>Argynnaceae</taxon>
        <taxon>Lepidopterella</taxon>
    </lineage>
</organism>
<dbReference type="Pfam" id="PF24864">
    <property type="entry name" value="DUF7730"/>
    <property type="match status" value="1"/>
</dbReference>
<dbReference type="EMBL" id="KV744873">
    <property type="protein sequence ID" value="OCK82964.1"/>
    <property type="molecule type" value="Genomic_DNA"/>
</dbReference>
<evidence type="ECO:0000259" key="2">
    <source>
        <dbReference type="Pfam" id="PF24864"/>
    </source>
</evidence>
<keyword evidence="4" id="KW-1185">Reference proteome</keyword>
<dbReference type="PANTHER" id="PTHR42085">
    <property type="entry name" value="F-BOX DOMAIN-CONTAINING PROTEIN"/>
    <property type="match status" value="1"/>
</dbReference>
<name>A0A8E2JHN7_9PEZI</name>
<protein>
    <recommendedName>
        <fullName evidence="2">DUF7730 domain-containing protein</fullName>
    </recommendedName>
</protein>